<gene>
    <name evidence="3" type="ORF">BHW43_01680</name>
</gene>
<accession>A0A1Q6R9N4</accession>
<dbReference type="GO" id="GO:0003677">
    <property type="term" value="F:DNA binding"/>
    <property type="evidence" value="ECO:0007669"/>
    <property type="project" value="UniProtKB-KW"/>
</dbReference>
<dbReference type="SUPFAM" id="SSF47413">
    <property type="entry name" value="lambda repressor-like DNA-binding domains"/>
    <property type="match status" value="1"/>
</dbReference>
<dbReference type="Pfam" id="PF01381">
    <property type="entry name" value="HTH_3"/>
    <property type="match status" value="1"/>
</dbReference>
<evidence type="ECO:0000313" key="3">
    <source>
        <dbReference type="EMBL" id="OLA39065.1"/>
    </source>
</evidence>
<evidence type="ECO:0000256" key="1">
    <source>
        <dbReference type="ARBA" id="ARBA00023125"/>
    </source>
</evidence>
<name>A0A1Q6R9N4_9FIRM</name>
<dbReference type="RefSeq" id="WP_293850068.1">
    <property type="nucleotide sequence ID" value="NZ_DAWBSH010000029.1"/>
</dbReference>
<dbReference type="Proteomes" id="UP000186777">
    <property type="component" value="Unassembled WGS sequence"/>
</dbReference>
<dbReference type="STRING" id="626940.BHW43_01680"/>
<protein>
    <recommendedName>
        <fullName evidence="2">HTH cro/C1-type domain-containing protein</fullName>
    </recommendedName>
</protein>
<comment type="caution">
    <text evidence="3">The sequence shown here is derived from an EMBL/GenBank/DDBJ whole genome shotgun (WGS) entry which is preliminary data.</text>
</comment>
<keyword evidence="1" id="KW-0238">DNA-binding</keyword>
<organism evidence="3 4">
    <name type="scientific">Phascolarctobacterium succinatutens</name>
    <dbReference type="NCBI Taxonomy" id="626940"/>
    <lineage>
        <taxon>Bacteria</taxon>
        <taxon>Bacillati</taxon>
        <taxon>Bacillota</taxon>
        <taxon>Negativicutes</taxon>
        <taxon>Acidaminococcales</taxon>
        <taxon>Acidaminococcaceae</taxon>
        <taxon>Phascolarctobacterium</taxon>
    </lineage>
</organism>
<dbReference type="SMART" id="SM00530">
    <property type="entry name" value="HTH_XRE"/>
    <property type="match status" value="1"/>
</dbReference>
<dbReference type="AlphaFoldDB" id="A0A1Q6R9N4"/>
<evidence type="ECO:0000259" key="2">
    <source>
        <dbReference type="PROSITE" id="PS50943"/>
    </source>
</evidence>
<proteinExistence type="predicted"/>
<dbReference type="PANTHER" id="PTHR46558">
    <property type="entry name" value="TRACRIPTIONAL REGULATORY PROTEIN-RELATED-RELATED"/>
    <property type="match status" value="1"/>
</dbReference>
<sequence length="120" mass="13284">MASLTVNPDYKLIGNNIKQMRTKSQVSQQSLAKAINISQTHMSNLENGKTGVSLAIAIRISQHLKCSLDELIFGTDKKSYPAAGKPLSDHTVDEFNQLLKRSLAEMMFQCLQHPEGKLAK</sequence>
<dbReference type="PROSITE" id="PS50943">
    <property type="entry name" value="HTH_CROC1"/>
    <property type="match status" value="1"/>
</dbReference>
<feature type="domain" description="HTH cro/C1-type" evidence="2">
    <location>
        <begin position="17"/>
        <end position="71"/>
    </location>
</feature>
<evidence type="ECO:0000313" key="4">
    <source>
        <dbReference type="Proteomes" id="UP000186777"/>
    </source>
</evidence>
<reference evidence="3 4" key="1">
    <citation type="journal article" date="2016" name="Nat. Biotechnol.">
        <title>Measurement of bacterial replication rates in microbial communities.</title>
        <authorList>
            <person name="Brown C.T."/>
            <person name="Olm M.R."/>
            <person name="Thomas B.C."/>
            <person name="Banfield J.F."/>
        </authorList>
    </citation>
    <scope>NUCLEOTIDE SEQUENCE [LARGE SCALE GENOMIC DNA]</scope>
    <source>
        <strain evidence="3">46_33</strain>
    </source>
</reference>
<dbReference type="Gene3D" id="1.10.260.40">
    <property type="entry name" value="lambda repressor-like DNA-binding domains"/>
    <property type="match status" value="1"/>
</dbReference>
<dbReference type="InterPro" id="IPR010982">
    <property type="entry name" value="Lambda_DNA-bd_dom_sf"/>
</dbReference>
<dbReference type="PANTHER" id="PTHR46558:SF4">
    <property type="entry name" value="DNA-BIDING PHAGE PROTEIN"/>
    <property type="match status" value="1"/>
</dbReference>
<dbReference type="EMBL" id="MNTG01000002">
    <property type="protein sequence ID" value="OLA39065.1"/>
    <property type="molecule type" value="Genomic_DNA"/>
</dbReference>
<dbReference type="CDD" id="cd00093">
    <property type="entry name" value="HTH_XRE"/>
    <property type="match status" value="1"/>
</dbReference>
<dbReference type="InterPro" id="IPR001387">
    <property type="entry name" value="Cro/C1-type_HTH"/>
</dbReference>